<dbReference type="VEuPathDB" id="TrichDB:TRFO_27536"/>
<keyword evidence="1 4" id="KW-0479">Metal-binding</keyword>
<dbReference type="Pfam" id="PF00233">
    <property type="entry name" value="PDEase_I"/>
    <property type="match status" value="1"/>
</dbReference>
<dbReference type="GO" id="GO:0004114">
    <property type="term" value="F:3',5'-cyclic-nucleotide phosphodiesterase activity"/>
    <property type="evidence" value="ECO:0007669"/>
    <property type="project" value="InterPro"/>
</dbReference>
<proteinExistence type="predicted"/>
<dbReference type="InterPro" id="IPR002073">
    <property type="entry name" value="PDEase_catalytic_dom"/>
</dbReference>
<dbReference type="PANTHER" id="PTHR11347">
    <property type="entry name" value="CYCLIC NUCLEOTIDE PHOSPHODIESTERASE"/>
    <property type="match status" value="1"/>
</dbReference>
<feature type="compositionally biased region" description="Low complexity" evidence="5">
    <location>
        <begin position="592"/>
        <end position="604"/>
    </location>
</feature>
<dbReference type="Gene3D" id="1.10.1300.10">
    <property type="entry name" value="3'5'-cyclic nucleotide phosphodiesterase, catalytic domain"/>
    <property type="match status" value="1"/>
</dbReference>
<evidence type="ECO:0000313" key="7">
    <source>
        <dbReference type="EMBL" id="OHT04912.1"/>
    </source>
</evidence>
<dbReference type="InterPro" id="IPR023088">
    <property type="entry name" value="PDEase"/>
</dbReference>
<dbReference type="EMBL" id="MLAK01000777">
    <property type="protein sequence ID" value="OHT04912.1"/>
    <property type="molecule type" value="Genomic_DNA"/>
</dbReference>
<feature type="binding site" evidence="4">
    <location>
        <position position="1008"/>
    </location>
    <ligand>
        <name>Zn(2+)</name>
        <dbReference type="ChEBI" id="CHEBI:29105"/>
        <label>1</label>
    </ligand>
</feature>
<dbReference type="OrthoDB" id="546632at2759"/>
<evidence type="ECO:0000256" key="2">
    <source>
        <dbReference type="ARBA" id="ARBA00022801"/>
    </source>
</evidence>
<evidence type="ECO:0000256" key="5">
    <source>
        <dbReference type="SAM" id="MobiDB-lite"/>
    </source>
</evidence>
<feature type="active site" description="Proton donor" evidence="3">
    <location>
        <position position="1004"/>
    </location>
</feature>
<comment type="caution">
    <text evidence="7">The sequence shown here is derived from an EMBL/GenBank/DDBJ whole genome shotgun (WGS) entry which is preliminary data.</text>
</comment>
<dbReference type="RefSeq" id="XP_068358048.1">
    <property type="nucleotide sequence ID" value="XM_068505613.1"/>
</dbReference>
<dbReference type="CDD" id="cd00077">
    <property type="entry name" value="HDc"/>
    <property type="match status" value="1"/>
</dbReference>
<gene>
    <name evidence="7" type="ORF">TRFO_27536</name>
</gene>
<feature type="binding site" evidence="4">
    <location>
        <position position="1045"/>
    </location>
    <ligand>
        <name>Zn(2+)</name>
        <dbReference type="ChEBI" id="CHEBI:29105"/>
        <label>2</label>
    </ligand>
</feature>
<feature type="compositionally biased region" description="Basic and acidic residues" evidence="5">
    <location>
        <begin position="648"/>
        <end position="663"/>
    </location>
</feature>
<evidence type="ECO:0000313" key="8">
    <source>
        <dbReference type="Proteomes" id="UP000179807"/>
    </source>
</evidence>
<evidence type="ECO:0000256" key="3">
    <source>
        <dbReference type="PIRSR" id="PIRSR623088-1"/>
    </source>
</evidence>
<feature type="compositionally biased region" description="Polar residues" evidence="5">
    <location>
        <begin position="571"/>
        <end position="580"/>
    </location>
</feature>
<sequence>MNKKSITVHRTGSELFSTIPIHPESKLVSRSQARKIPKLADPSGDIARDLLIINKKLNQIVNCVQAQRDVLAERTASLDTEIISCRETISMLNTRLNGVNSLKNTAEGGFRQDAAQNLASLTVDTTVEYLKNQPIIIDTFLTNHDENSKFSELVLNLSEDVQQVFLEYSIHQIERMIQCFKGFQELGKYIEDPSFIEKLSTLVSRILLSDIVYIFQSDPKTGEFFCNFKSRHLMISLKEGNSLISNALNSQMITFYTDPSSELYFSQSLDPLFNPQNKPIFLIPISTDAIFLIIHTDPNSFTFNNEDVYIAKLLSGLVEPLLHQNSRFSDIHEENELRHILQLFEDELCKKDHFSSLLPFLSDQFSNILNAEETRIFIVNSKKNNHFFTTYSLVDQRLVETKHDLIGTPSFIMKSKFHLFTNSLNIADVSSFSEEIDGWAADKPFGAFPIFKNSETVLAVLCLTGKKPFGNWEFEFLTSITSLLALVIPCCVENAKLLSAEEALETLFKFPNQIEQFTFDHLLQEWAVVNIAKQIQIGVKAEIVSIYIKDDENSEIKKIVSLHDKKDNHQGNHSSLNSQKSSRDHANESVHNTNQNNQNENTNEAQSKDNRENKNNNNENTIKGEYKSETNNNVNEDEKSKCVNKNSKKNDENITEKNNKDEEIKDENSHVTHVKDIDYVTPDFVEFVFNSNHPINESDPSRLEEFIPPENLAVQSLMCVTNQENDEKLAIICLNSKSQTGRFDPGYHDFVSSFLSLIIYALQIKDRDFSIKNQKSNAAVMENAFSECEKAIKTEDPLHSLIESILKQLKMDNFILLRYKPLIQGYECILTSKMCKKAIVSETNLIIEKIKSISEPAEIECHEFLDDPFIQYFPEFDSMIAQPLDSNLFLVCTGKTFDPNFHQIFAAFLPLTKALYRNFILSSQPITVSQAEISKIDFINTELLDSDVVSRLFSVTNLKEPQKIEAILKMFSNLDLLAIMETTVDELTRFLLKVRSMYHKVPFHNWDHAVDTIQFVYSSIHRGRMRKFLRPHHTIAILLAALLHDIDHRGFNTSFHIKTKSPLWVAYGDDSPLEKHQLSIAIKLLHDSLITKNKMLYKDEIFWSVFSASFMATDMVKHFDYMEKFQVLTTAFNSSNEKHLLLLAQLILKCGNVGNCTRPFDVASLMAKRLQDEYKIQAAREAKLKVEISGMGEINSDKSGNIAELEISFYTAIVLPLLKTLGTTVPELSDFAIQMEDNKKQWDEYRIKTLVKS</sequence>
<dbReference type="InterPro" id="IPR036971">
    <property type="entry name" value="PDEase_catalytic_dom_sf"/>
</dbReference>
<reference evidence="7" key="1">
    <citation type="submission" date="2016-10" db="EMBL/GenBank/DDBJ databases">
        <authorList>
            <person name="Benchimol M."/>
            <person name="Almeida L.G."/>
            <person name="Vasconcelos A.T."/>
            <person name="Perreira-Neves A."/>
            <person name="Rosa I.A."/>
            <person name="Tasca T."/>
            <person name="Bogo M.R."/>
            <person name="de Souza W."/>
        </authorList>
    </citation>
    <scope>NUCLEOTIDE SEQUENCE [LARGE SCALE GENOMIC DNA]</scope>
    <source>
        <strain evidence="7">K</strain>
    </source>
</reference>
<dbReference type="InterPro" id="IPR029016">
    <property type="entry name" value="GAF-like_dom_sf"/>
</dbReference>
<dbReference type="Gene3D" id="3.30.450.40">
    <property type="match status" value="1"/>
</dbReference>
<keyword evidence="8" id="KW-1185">Reference proteome</keyword>
<feature type="binding site" evidence="4">
    <location>
        <position position="1045"/>
    </location>
    <ligand>
        <name>Zn(2+)</name>
        <dbReference type="ChEBI" id="CHEBI:29105"/>
        <label>1</label>
    </ligand>
</feature>
<accession>A0A1J4K2A0</accession>
<feature type="binding site" evidence="4">
    <location>
        <position position="1044"/>
    </location>
    <ligand>
        <name>Zn(2+)</name>
        <dbReference type="ChEBI" id="CHEBI:29105"/>
        <label>1</label>
    </ligand>
</feature>
<dbReference type="SUPFAM" id="SSF109604">
    <property type="entry name" value="HD-domain/PDEase-like"/>
    <property type="match status" value="1"/>
</dbReference>
<dbReference type="GO" id="GO:0007165">
    <property type="term" value="P:signal transduction"/>
    <property type="evidence" value="ECO:0007669"/>
    <property type="project" value="InterPro"/>
</dbReference>
<dbReference type="Proteomes" id="UP000179807">
    <property type="component" value="Unassembled WGS sequence"/>
</dbReference>
<feature type="region of interest" description="Disordered" evidence="5">
    <location>
        <begin position="564"/>
        <end position="663"/>
    </location>
</feature>
<dbReference type="GO" id="GO:0046872">
    <property type="term" value="F:metal ion binding"/>
    <property type="evidence" value="ECO:0007669"/>
    <property type="project" value="UniProtKB-KW"/>
</dbReference>
<protein>
    <recommendedName>
        <fullName evidence="6">PDEase domain-containing protein</fullName>
    </recommendedName>
</protein>
<dbReference type="GeneID" id="94840317"/>
<dbReference type="AlphaFoldDB" id="A0A1J4K2A0"/>
<evidence type="ECO:0000259" key="6">
    <source>
        <dbReference type="PROSITE" id="PS51845"/>
    </source>
</evidence>
<dbReference type="InterPro" id="IPR003607">
    <property type="entry name" value="HD/PDEase_dom"/>
</dbReference>
<name>A0A1J4K2A0_9EUKA</name>
<evidence type="ECO:0000256" key="4">
    <source>
        <dbReference type="PIRSR" id="PIRSR623088-3"/>
    </source>
</evidence>
<feature type="domain" description="PDEase" evidence="6">
    <location>
        <begin position="928"/>
        <end position="1249"/>
    </location>
</feature>
<keyword evidence="2" id="KW-0378">Hydrolase</keyword>
<evidence type="ECO:0000256" key="1">
    <source>
        <dbReference type="ARBA" id="ARBA00022723"/>
    </source>
</evidence>
<dbReference type="PRINTS" id="PR00387">
    <property type="entry name" value="PDIESTERASE1"/>
</dbReference>
<organism evidence="7 8">
    <name type="scientific">Tritrichomonas foetus</name>
    <dbReference type="NCBI Taxonomy" id="1144522"/>
    <lineage>
        <taxon>Eukaryota</taxon>
        <taxon>Metamonada</taxon>
        <taxon>Parabasalia</taxon>
        <taxon>Tritrichomonadida</taxon>
        <taxon>Tritrichomonadidae</taxon>
        <taxon>Tritrichomonas</taxon>
    </lineage>
</organism>
<dbReference type="PROSITE" id="PS51845">
    <property type="entry name" value="PDEASE_I_2"/>
    <property type="match status" value="1"/>
</dbReference>
<dbReference type="SUPFAM" id="SSF55781">
    <property type="entry name" value="GAF domain-like"/>
    <property type="match status" value="2"/>
</dbReference>